<dbReference type="KEGG" id="pdp:PDIP_71740"/>
<evidence type="ECO:0000313" key="1">
    <source>
        <dbReference type="EMBL" id="EKV07796.1"/>
    </source>
</evidence>
<proteinExistence type="predicted"/>
<accession>K9G3D9</accession>
<sequence>MPCQEAAVLKLEEPIDPLLQLCIPAVHETPRETPPKTARPLATIPEFAYPFFLRSRDHRVVCNQPRSVRCYPLRPLYLVQPTLSLPFPPLVIWSKPAPIL</sequence>
<gene>
    <name evidence="1" type="ORF">PDIP_71740</name>
</gene>
<dbReference type="EMBL" id="AKCU01000452">
    <property type="protein sequence ID" value="EKV07796.1"/>
    <property type="molecule type" value="Genomic_DNA"/>
</dbReference>
<organism evidence="1 2">
    <name type="scientific">Penicillium digitatum (strain Pd1 / CECT 20795)</name>
    <name type="common">Green mold</name>
    <dbReference type="NCBI Taxonomy" id="1170230"/>
    <lineage>
        <taxon>Eukaryota</taxon>
        <taxon>Fungi</taxon>
        <taxon>Dikarya</taxon>
        <taxon>Ascomycota</taxon>
        <taxon>Pezizomycotina</taxon>
        <taxon>Eurotiomycetes</taxon>
        <taxon>Eurotiomycetidae</taxon>
        <taxon>Eurotiales</taxon>
        <taxon>Aspergillaceae</taxon>
        <taxon>Penicillium</taxon>
    </lineage>
</organism>
<dbReference type="AlphaFoldDB" id="K9G3D9"/>
<dbReference type="VEuPathDB" id="FungiDB:PDIP_71740"/>
<comment type="caution">
    <text evidence="1">The sequence shown here is derived from an EMBL/GenBank/DDBJ whole genome shotgun (WGS) entry which is preliminary data.</text>
</comment>
<protein>
    <submittedName>
        <fullName evidence="1">Uncharacterized protein</fullName>
    </submittedName>
</protein>
<name>K9G3D9_PEND1</name>
<evidence type="ECO:0000313" key="2">
    <source>
        <dbReference type="Proteomes" id="UP000009886"/>
    </source>
</evidence>
<reference evidence="2" key="1">
    <citation type="journal article" date="2012" name="BMC Genomics">
        <title>Genome sequence of the necrotrophic fungus Penicillium digitatum, the main postharvest pathogen of citrus.</title>
        <authorList>
            <person name="Marcet-Houben M."/>
            <person name="Ballester A.-R."/>
            <person name="de la Fuente B."/>
            <person name="Harries E."/>
            <person name="Marcos J.F."/>
            <person name="Gonzalez-Candelas L."/>
            <person name="Gabaldon T."/>
        </authorList>
    </citation>
    <scope>NUCLEOTIDE SEQUENCE [LARGE SCALE GENOMIC DNA]</scope>
    <source>
        <strain evidence="2">Pd1 / CECT 20795</strain>
    </source>
</reference>
<dbReference type="HOGENOM" id="CLU_2307000_0_0_1"/>
<dbReference type="Proteomes" id="UP000009886">
    <property type="component" value="Unassembled WGS sequence"/>
</dbReference>